<sequence length="192" mass="20337">MTIFPARVALTAVAGVVLPVLLLVGCASDGAPDATASSEAIHVVPDDLCDRVDYALATSAFDGGPMPIPPLDDDRGPNVRCHKGFFEGDEFRGGFVFLKMQSFGGVGEARTGFERSATVTSAEPFEGGSEIVADAVRYQQLRDDVRIEMLDANVIMEVRLTVVSSVSDEQAAAMRPAAVRLAVHTLDLIRAG</sequence>
<evidence type="ECO:0008006" key="3">
    <source>
        <dbReference type="Google" id="ProtNLM"/>
    </source>
</evidence>
<dbReference type="EMBL" id="JAETXL010000006">
    <property type="protein sequence ID" value="MBL6277973.1"/>
    <property type="molecule type" value="Genomic_DNA"/>
</dbReference>
<dbReference type="PROSITE" id="PS51257">
    <property type="entry name" value="PROKAR_LIPOPROTEIN"/>
    <property type="match status" value="1"/>
</dbReference>
<name>A0ABS1UQP8_9ACTN</name>
<comment type="caution">
    <text evidence="1">The sequence shown here is derived from an EMBL/GenBank/DDBJ whole genome shotgun (WGS) entry which is preliminary data.</text>
</comment>
<gene>
    <name evidence="1" type="ORF">JMF97_17600</name>
</gene>
<reference evidence="1 2" key="1">
    <citation type="submission" date="2021-01" db="EMBL/GenBank/DDBJ databases">
        <title>Genome sequencing of Micromonospora fiedleri MG-37.</title>
        <authorList>
            <person name="Moreland P.E.J."/>
            <person name="Stach J.E.M."/>
        </authorList>
    </citation>
    <scope>NUCLEOTIDE SEQUENCE [LARGE SCALE GENOMIC DNA]</scope>
    <source>
        <strain evidence="1 2">MG-37</strain>
    </source>
</reference>
<protein>
    <recommendedName>
        <fullName evidence="3">DUF3558 domain-containing protein</fullName>
    </recommendedName>
</protein>
<keyword evidence="2" id="KW-1185">Reference proteome</keyword>
<evidence type="ECO:0000313" key="1">
    <source>
        <dbReference type="EMBL" id="MBL6277973.1"/>
    </source>
</evidence>
<evidence type="ECO:0000313" key="2">
    <source>
        <dbReference type="Proteomes" id="UP000661193"/>
    </source>
</evidence>
<proteinExistence type="predicted"/>
<dbReference type="Proteomes" id="UP000661193">
    <property type="component" value="Unassembled WGS sequence"/>
</dbReference>
<accession>A0ABS1UQP8</accession>
<organism evidence="1 2">
    <name type="scientific">Micromonospora fiedleri</name>
    <dbReference type="NCBI Taxonomy" id="1157498"/>
    <lineage>
        <taxon>Bacteria</taxon>
        <taxon>Bacillati</taxon>
        <taxon>Actinomycetota</taxon>
        <taxon>Actinomycetes</taxon>
        <taxon>Micromonosporales</taxon>
        <taxon>Micromonosporaceae</taxon>
        <taxon>Micromonospora</taxon>
    </lineage>
</organism>
<dbReference type="RefSeq" id="WP_203222548.1">
    <property type="nucleotide sequence ID" value="NZ_JAETXL010000006.1"/>
</dbReference>